<protein>
    <submittedName>
        <fullName evidence="1">Uncharacterized protein</fullName>
    </submittedName>
</protein>
<evidence type="ECO:0000313" key="1">
    <source>
        <dbReference type="EMBL" id="KAK8731935.1"/>
    </source>
</evidence>
<keyword evidence="2" id="KW-1185">Reference proteome</keyword>
<sequence length="101" mass="11742">MQFFCSGTLRAHMELYKPLLRVIEIIQKTVCKTISVFGPGKRSHQKTKLERIPSCKARKPNHYKHTCAKTNNNMQAHKCNQKQMLIPQTYKNDPQKTEPSD</sequence>
<accession>A0AAW0WWT7</accession>
<evidence type="ECO:0000313" key="2">
    <source>
        <dbReference type="Proteomes" id="UP001445076"/>
    </source>
</evidence>
<gene>
    <name evidence="1" type="ORF">OTU49_007338</name>
</gene>
<dbReference type="Proteomes" id="UP001445076">
    <property type="component" value="Unassembled WGS sequence"/>
</dbReference>
<reference evidence="1 2" key="1">
    <citation type="journal article" date="2024" name="BMC Genomics">
        <title>Genome assembly of redclaw crayfish (Cherax quadricarinatus) provides insights into its immune adaptation and hypoxia tolerance.</title>
        <authorList>
            <person name="Liu Z."/>
            <person name="Zheng J."/>
            <person name="Li H."/>
            <person name="Fang K."/>
            <person name="Wang S."/>
            <person name="He J."/>
            <person name="Zhou D."/>
            <person name="Weng S."/>
            <person name="Chi M."/>
            <person name="Gu Z."/>
            <person name="He J."/>
            <person name="Li F."/>
            <person name="Wang M."/>
        </authorList>
    </citation>
    <scope>NUCLEOTIDE SEQUENCE [LARGE SCALE GENOMIC DNA]</scope>
    <source>
        <strain evidence="1">ZL_2023a</strain>
    </source>
</reference>
<dbReference type="AlphaFoldDB" id="A0AAW0WWT7"/>
<dbReference type="EMBL" id="JARKIK010000059">
    <property type="protein sequence ID" value="KAK8731935.1"/>
    <property type="molecule type" value="Genomic_DNA"/>
</dbReference>
<name>A0AAW0WWT7_CHEQU</name>
<organism evidence="1 2">
    <name type="scientific">Cherax quadricarinatus</name>
    <name type="common">Australian red claw crayfish</name>
    <dbReference type="NCBI Taxonomy" id="27406"/>
    <lineage>
        <taxon>Eukaryota</taxon>
        <taxon>Metazoa</taxon>
        <taxon>Ecdysozoa</taxon>
        <taxon>Arthropoda</taxon>
        <taxon>Crustacea</taxon>
        <taxon>Multicrustacea</taxon>
        <taxon>Malacostraca</taxon>
        <taxon>Eumalacostraca</taxon>
        <taxon>Eucarida</taxon>
        <taxon>Decapoda</taxon>
        <taxon>Pleocyemata</taxon>
        <taxon>Astacidea</taxon>
        <taxon>Parastacoidea</taxon>
        <taxon>Parastacidae</taxon>
        <taxon>Cherax</taxon>
    </lineage>
</organism>
<proteinExistence type="predicted"/>
<comment type="caution">
    <text evidence="1">The sequence shown here is derived from an EMBL/GenBank/DDBJ whole genome shotgun (WGS) entry which is preliminary data.</text>
</comment>